<evidence type="ECO:0000313" key="7">
    <source>
        <dbReference type="EMBL" id="RDI36919.1"/>
    </source>
</evidence>
<dbReference type="GO" id="GO:0030170">
    <property type="term" value="F:pyridoxal phosphate binding"/>
    <property type="evidence" value="ECO:0007669"/>
    <property type="project" value="InterPro"/>
</dbReference>
<comment type="cofactor">
    <cofactor evidence="1">
        <name>pyridoxal 5'-phosphate</name>
        <dbReference type="ChEBI" id="CHEBI:597326"/>
    </cofactor>
</comment>
<protein>
    <recommendedName>
        <fullName evidence="2">cysteine-S-conjugate beta-lyase</fullName>
        <ecNumber evidence="2">4.4.1.13</ecNumber>
    </recommendedName>
</protein>
<dbReference type="PANTHER" id="PTHR43525:SF1">
    <property type="entry name" value="PROTEIN MALY"/>
    <property type="match status" value="1"/>
</dbReference>
<comment type="caution">
    <text evidence="7">The sequence shown here is derived from an EMBL/GenBank/DDBJ whole genome shotgun (WGS) entry which is preliminary data.</text>
</comment>
<organism evidence="7 8">
    <name type="scientific">Falsibacillus pallidus</name>
    <dbReference type="NCBI Taxonomy" id="493781"/>
    <lineage>
        <taxon>Bacteria</taxon>
        <taxon>Bacillati</taxon>
        <taxon>Bacillota</taxon>
        <taxon>Bacilli</taxon>
        <taxon>Bacillales</taxon>
        <taxon>Bacillaceae</taxon>
        <taxon>Falsibacillus</taxon>
    </lineage>
</organism>
<dbReference type="InterPro" id="IPR015422">
    <property type="entry name" value="PyrdxlP-dep_Trfase_small"/>
</dbReference>
<keyword evidence="8" id="KW-1185">Reference proteome</keyword>
<gene>
    <name evidence="7" type="ORF">DFR59_1246</name>
</gene>
<dbReference type="Proteomes" id="UP000255326">
    <property type="component" value="Unassembled WGS sequence"/>
</dbReference>
<reference evidence="7 8" key="1">
    <citation type="submission" date="2018-07" db="EMBL/GenBank/DDBJ databases">
        <title>Genomic Encyclopedia of Type Strains, Phase IV (KMG-IV): sequencing the most valuable type-strain genomes for metagenomic binning, comparative biology and taxonomic classification.</title>
        <authorList>
            <person name="Goeker M."/>
        </authorList>
    </citation>
    <scope>NUCLEOTIDE SEQUENCE [LARGE SCALE GENOMIC DNA]</scope>
    <source>
        <strain evidence="7 8">DSM 25281</strain>
    </source>
</reference>
<dbReference type="EMBL" id="QQAY01000024">
    <property type="protein sequence ID" value="RDI36919.1"/>
    <property type="molecule type" value="Genomic_DNA"/>
</dbReference>
<proteinExistence type="inferred from homology"/>
<dbReference type="AlphaFoldDB" id="A0A370G238"/>
<dbReference type="InterPro" id="IPR015424">
    <property type="entry name" value="PyrdxlP-dep_Trfase"/>
</dbReference>
<dbReference type="EC" id="4.4.1.13" evidence="2"/>
<dbReference type="InterPro" id="IPR004839">
    <property type="entry name" value="Aminotransferase_I/II_large"/>
</dbReference>
<dbReference type="InterPro" id="IPR051798">
    <property type="entry name" value="Class-II_PLP-Dep_Aminotrans"/>
</dbReference>
<dbReference type="Pfam" id="PF00155">
    <property type="entry name" value="Aminotran_1_2"/>
    <property type="match status" value="1"/>
</dbReference>
<dbReference type="GO" id="GO:0047804">
    <property type="term" value="F:cysteine-S-conjugate beta-lyase activity"/>
    <property type="evidence" value="ECO:0007669"/>
    <property type="project" value="UniProtKB-EC"/>
</dbReference>
<dbReference type="Gene3D" id="3.90.1150.10">
    <property type="entry name" value="Aspartate Aminotransferase, domain 1"/>
    <property type="match status" value="1"/>
</dbReference>
<dbReference type="InterPro" id="IPR027619">
    <property type="entry name" value="C-S_lyase_PatB-like"/>
</dbReference>
<dbReference type="SUPFAM" id="SSF53383">
    <property type="entry name" value="PLP-dependent transferases"/>
    <property type="match status" value="1"/>
</dbReference>
<sequence>MKINFDEQINRQNTSSVKWDALKNVFGKEDLLPMWVADMDFRPPSAVIDALKERLEHGMFGYTFVPDHAAASIQEWVSKRHGWTIDTEWIMYSPGVVPALGMAIQALTEPGDRVLVQSPVYTPFFNMVKENKRELVNCPLVLEDERYKIDFEAFEETIKQDVKMFLLCNPHNPGGRVWTREELVKIAEICKQHEVLIVSDEIHSDLVMPPHKHVPLASIDPSYGDISVTCIAPSKTFNLAGLQASSMIIPNPHIREKMAALQKQQGFFTLNAFGIFGMEAAYRHGEDWLDELLEYISGNIALVEQFIEKEMPEIKVMKPDGGYLIWIDCSRLGLSDEEIRDKLINEGNLALEPGTKYGLGGEEFVRMNIACPREMVQEGLDRMKKALKST</sequence>
<keyword evidence="4 7" id="KW-0456">Lyase</keyword>
<evidence type="ECO:0000313" key="8">
    <source>
        <dbReference type="Proteomes" id="UP000255326"/>
    </source>
</evidence>
<dbReference type="CDD" id="cd00609">
    <property type="entry name" value="AAT_like"/>
    <property type="match status" value="1"/>
</dbReference>
<accession>A0A370G238</accession>
<evidence type="ECO:0000256" key="4">
    <source>
        <dbReference type="ARBA" id="ARBA00023239"/>
    </source>
</evidence>
<dbReference type="Gene3D" id="3.40.640.10">
    <property type="entry name" value="Type I PLP-dependent aspartate aminotransferase-like (Major domain)"/>
    <property type="match status" value="1"/>
</dbReference>
<evidence type="ECO:0000256" key="2">
    <source>
        <dbReference type="ARBA" id="ARBA00012224"/>
    </source>
</evidence>
<keyword evidence="3" id="KW-0663">Pyridoxal phosphate</keyword>
<evidence type="ECO:0000259" key="6">
    <source>
        <dbReference type="Pfam" id="PF00155"/>
    </source>
</evidence>
<feature type="domain" description="Aminotransferase class I/classII large" evidence="6">
    <location>
        <begin position="38"/>
        <end position="382"/>
    </location>
</feature>
<dbReference type="InterPro" id="IPR015421">
    <property type="entry name" value="PyrdxlP-dep_Trfase_major"/>
</dbReference>
<dbReference type="NCBIfam" id="TIGR04350">
    <property type="entry name" value="C_S_lyase_PatB"/>
    <property type="match status" value="1"/>
</dbReference>
<dbReference type="PANTHER" id="PTHR43525">
    <property type="entry name" value="PROTEIN MALY"/>
    <property type="match status" value="1"/>
</dbReference>
<evidence type="ECO:0000256" key="5">
    <source>
        <dbReference type="ARBA" id="ARBA00037974"/>
    </source>
</evidence>
<evidence type="ECO:0000256" key="1">
    <source>
        <dbReference type="ARBA" id="ARBA00001933"/>
    </source>
</evidence>
<comment type="similarity">
    <text evidence="5">Belongs to the class-II pyridoxal-phosphate-dependent aminotransferase family. MalY/PatB cystathionine beta-lyase subfamily.</text>
</comment>
<name>A0A370G238_9BACI</name>
<evidence type="ECO:0000256" key="3">
    <source>
        <dbReference type="ARBA" id="ARBA00022898"/>
    </source>
</evidence>